<keyword evidence="6" id="KW-1185">Reference proteome</keyword>
<proteinExistence type="inferred from homology"/>
<sequence length="591" mass="61318">MSGIADTLCVSESHSMTPGDCTASYSRPKMRTATLLAFLAGRAVVVTAQDAPTVKTVNGTLQGAKCPANDVNSFLGIPYAQPPVGDLRFAPPQPYNQTFDNRPATQPPPACAQFNVAFSERGRQSEDCLFIDVWAPVSAKSDSKLPVKVWLYGGGNLAGGISNPTYDGCTASEKVIQVSINYRVGPLGFLALDSLGFQGNQGIQDQLLGLQWVQENIAAFGGDSKKVMLFGQSAGASDTFIISSLPRASSLIGAAILQSGAGSVLDTTADAQNATQAFVKALGCGLDDVACVRGASVSALNSSMTASGSSSPGPIVDGAIIPAQPLEAGLKVPAVAGSTTDEGTLFILSQYQATVLTLNSTDYDGFLTTTFGPLAQKVNETYPLSNYNGSSGGPVLAAMSAVITHRQFRCPTRRFISQANQDGVPVWTYSFNHTLSCPWYSIIPSYALDLLASTHTAEIPFVFNGTTDMPKPNGTCSLSAGEVALAAKMLGAWDSMAANANPGSDWPQYNTSSSAGVNVVGDDFTIGTVDYSMCDFWDGIQAAATNGTSSGGANGTTPGTGSTQTSVAAWPWFEGIVGSLAIVAGLYLVPL</sequence>
<dbReference type="InterPro" id="IPR002018">
    <property type="entry name" value="CarbesteraseB"/>
</dbReference>
<dbReference type="PROSITE" id="PS00122">
    <property type="entry name" value="CARBOXYLESTERASE_B_1"/>
    <property type="match status" value="1"/>
</dbReference>
<protein>
    <recommendedName>
        <fullName evidence="3">Carboxylic ester hydrolase</fullName>
        <ecNumber evidence="3">3.1.1.-</ecNumber>
    </recommendedName>
</protein>
<evidence type="ECO:0000256" key="2">
    <source>
        <dbReference type="ARBA" id="ARBA00022801"/>
    </source>
</evidence>
<evidence type="ECO:0000313" key="6">
    <source>
        <dbReference type="Proteomes" id="UP001600888"/>
    </source>
</evidence>
<accession>A0ABR4E069</accession>
<comment type="similarity">
    <text evidence="1 3">Belongs to the type-B carboxylesterase/lipase family.</text>
</comment>
<dbReference type="InterPro" id="IPR019819">
    <property type="entry name" value="Carboxylesterase_B_CS"/>
</dbReference>
<dbReference type="Pfam" id="PF00135">
    <property type="entry name" value="COesterase"/>
    <property type="match status" value="1"/>
</dbReference>
<gene>
    <name evidence="5" type="ORF">FJTKL_01582</name>
</gene>
<dbReference type="EMBL" id="JBAWTH010000126">
    <property type="protein sequence ID" value="KAL2275825.1"/>
    <property type="molecule type" value="Genomic_DNA"/>
</dbReference>
<dbReference type="Proteomes" id="UP001600888">
    <property type="component" value="Unassembled WGS sequence"/>
</dbReference>
<dbReference type="PROSITE" id="PS00941">
    <property type="entry name" value="CARBOXYLESTERASE_B_2"/>
    <property type="match status" value="1"/>
</dbReference>
<comment type="caution">
    <text evidence="5">The sequence shown here is derived from an EMBL/GenBank/DDBJ whole genome shotgun (WGS) entry which is preliminary data.</text>
</comment>
<dbReference type="InterPro" id="IPR050654">
    <property type="entry name" value="AChE-related_enzymes"/>
</dbReference>
<feature type="domain" description="Carboxylesterase type B" evidence="4">
    <location>
        <begin position="51"/>
        <end position="514"/>
    </location>
</feature>
<dbReference type="PANTHER" id="PTHR43918:SF4">
    <property type="entry name" value="CARBOXYLIC ESTER HYDROLASE"/>
    <property type="match status" value="1"/>
</dbReference>
<dbReference type="EC" id="3.1.1.-" evidence="3"/>
<evidence type="ECO:0000259" key="4">
    <source>
        <dbReference type="Pfam" id="PF00135"/>
    </source>
</evidence>
<keyword evidence="2 3" id="KW-0378">Hydrolase</keyword>
<evidence type="ECO:0000313" key="5">
    <source>
        <dbReference type="EMBL" id="KAL2275825.1"/>
    </source>
</evidence>
<dbReference type="SUPFAM" id="SSF53474">
    <property type="entry name" value="alpha/beta-Hydrolases"/>
    <property type="match status" value="1"/>
</dbReference>
<dbReference type="InterPro" id="IPR029058">
    <property type="entry name" value="AB_hydrolase_fold"/>
</dbReference>
<dbReference type="Gene3D" id="3.40.50.1820">
    <property type="entry name" value="alpha/beta hydrolase"/>
    <property type="match status" value="1"/>
</dbReference>
<evidence type="ECO:0000256" key="3">
    <source>
        <dbReference type="RuleBase" id="RU361235"/>
    </source>
</evidence>
<reference evidence="5 6" key="1">
    <citation type="submission" date="2024-03" db="EMBL/GenBank/DDBJ databases">
        <title>A high-quality draft genome sequence of Diaporthe vaccinii, a causative agent of upright dieback and viscid rot disease in cranberry plants.</title>
        <authorList>
            <person name="Sarrasin M."/>
            <person name="Lang B.F."/>
            <person name="Burger G."/>
        </authorList>
    </citation>
    <scope>NUCLEOTIDE SEQUENCE [LARGE SCALE GENOMIC DNA]</scope>
    <source>
        <strain evidence="5 6">IS7</strain>
    </source>
</reference>
<organism evidence="5 6">
    <name type="scientific">Diaporthe vaccinii</name>
    <dbReference type="NCBI Taxonomy" id="105482"/>
    <lineage>
        <taxon>Eukaryota</taxon>
        <taxon>Fungi</taxon>
        <taxon>Dikarya</taxon>
        <taxon>Ascomycota</taxon>
        <taxon>Pezizomycotina</taxon>
        <taxon>Sordariomycetes</taxon>
        <taxon>Sordariomycetidae</taxon>
        <taxon>Diaporthales</taxon>
        <taxon>Diaporthaceae</taxon>
        <taxon>Diaporthe</taxon>
        <taxon>Diaporthe eres species complex</taxon>
    </lineage>
</organism>
<name>A0ABR4E069_9PEZI</name>
<evidence type="ECO:0000256" key="1">
    <source>
        <dbReference type="ARBA" id="ARBA00005964"/>
    </source>
</evidence>
<dbReference type="PANTHER" id="PTHR43918">
    <property type="entry name" value="ACETYLCHOLINESTERASE"/>
    <property type="match status" value="1"/>
</dbReference>
<dbReference type="InterPro" id="IPR019826">
    <property type="entry name" value="Carboxylesterase_B_AS"/>
</dbReference>